<dbReference type="EMBL" id="HBFR01012917">
    <property type="protein sequence ID" value="CAD8882159.1"/>
    <property type="molecule type" value="Transcribed_RNA"/>
</dbReference>
<keyword evidence="4" id="KW-0378">Hydrolase</keyword>
<dbReference type="CDD" id="cd00433">
    <property type="entry name" value="Peptidase_M17"/>
    <property type="match status" value="1"/>
</dbReference>
<dbReference type="SUPFAM" id="SSF53187">
    <property type="entry name" value="Zn-dependent exopeptidases"/>
    <property type="match status" value="1"/>
</dbReference>
<evidence type="ECO:0000256" key="2">
    <source>
        <dbReference type="ARBA" id="ARBA00022438"/>
    </source>
</evidence>
<comment type="similarity">
    <text evidence="1">Belongs to the peptidase M17 family.</text>
</comment>
<dbReference type="GO" id="GO:0006508">
    <property type="term" value="P:proteolysis"/>
    <property type="evidence" value="ECO:0007669"/>
    <property type="project" value="UniProtKB-KW"/>
</dbReference>
<keyword evidence="3" id="KW-0645">Protease</keyword>
<evidence type="ECO:0000256" key="4">
    <source>
        <dbReference type="ARBA" id="ARBA00022801"/>
    </source>
</evidence>
<evidence type="ECO:0000256" key="1">
    <source>
        <dbReference type="ARBA" id="ARBA00009528"/>
    </source>
</evidence>
<dbReference type="PANTHER" id="PTHR11963">
    <property type="entry name" value="LEUCINE AMINOPEPTIDASE-RELATED"/>
    <property type="match status" value="1"/>
</dbReference>
<sequence length="404" mass="41802">MVAAARPSKGDVRIVVAGAAADGSQVGSLATAVARAFPLYSKKTGDGEGEAAGNVHVSFLDEAGENVASADAARAASAAAEGVRLACRLGDMPPEELTTAAFAEECRAVADRFPNTVTMTEICGDELRDAGYGGLYGVGKAAACPPRLVELSYDPSPSAAAADGTIALVGKGIVYDTGGLSIKPKEGMAGMKHDMCGAAGVLGGFTAAVRLGLPRKLRLVLCLAENAIGPDAFRNDDILTMLSGKTVEVNNCDAEGRLVLADGVHHVTKHVEDLDLVVDMATLTGAQLIATGKKHAGILANDAALERRAVDAGLRSGDLTFPLLYAPELLKDEFQSKVADMKNSVKDRMNAQTSCAGHFIEAHLDPEYKNGWLHVDMAGPGSKEERATGYGVGLVLSLLEAPGF</sequence>
<dbReference type="GO" id="GO:0070006">
    <property type="term" value="F:metalloaminopeptidase activity"/>
    <property type="evidence" value="ECO:0007669"/>
    <property type="project" value="InterPro"/>
</dbReference>
<keyword evidence="2" id="KW-0031">Aminopeptidase</keyword>
<dbReference type="Gene3D" id="3.40.630.10">
    <property type="entry name" value="Zn peptidases"/>
    <property type="match status" value="1"/>
</dbReference>
<dbReference type="GO" id="GO:0005737">
    <property type="term" value="C:cytoplasm"/>
    <property type="evidence" value="ECO:0007669"/>
    <property type="project" value="InterPro"/>
</dbReference>
<dbReference type="GO" id="GO:0030145">
    <property type="term" value="F:manganese ion binding"/>
    <property type="evidence" value="ECO:0007669"/>
    <property type="project" value="InterPro"/>
</dbReference>
<reference evidence="6" key="1">
    <citation type="submission" date="2021-01" db="EMBL/GenBank/DDBJ databases">
        <authorList>
            <person name="Corre E."/>
            <person name="Pelletier E."/>
            <person name="Niang G."/>
            <person name="Scheremetjew M."/>
            <person name="Finn R."/>
            <person name="Kale V."/>
            <person name="Holt S."/>
            <person name="Cochrane G."/>
            <person name="Meng A."/>
            <person name="Brown T."/>
            <person name="Cohen L."/>
        </authorList>
    </citation>
    <scope>NUCLEOTIDE SEQUENCE</scope>
    <source>
        <strain evidence="6">308</strain>
    </source>
</reference>
<organism evidence="6">
    <name type="scientific">Corethron hystrix</name>
    <dbReference type="NCBI Taxonomy" id="216773"/>
    <lineage>
        <taxon>Eukaryota</taxon>
        <taxon>Sar</taxon>
        <taxon>Stramenopiles</taxon>
        <taxon>Ochrophyta</taxon>
        <taxon>Bacillariophyta</taxon>
        <taxon>Coscinodiscophyceae</taxon>
        <taxon>Corethrophycidae</taxon>
        <taxon>Corethrales</taxon>
        <taxon>Corethraceae</taxon>
        <taxon>Corethron</taxon>
    </lineage>
</organism>
<dbReference type="PRINTS" id="PR00481">
    <property type="entry name" value="LAMNOPPTDASE"/>
</dbReference>
<feature type="domain" description="Cytosol aminopeptidase" evidence="5">
    <location>
        <begin position="85"/>
        <end position="394"/>
    </location>
</feature>
<dbReference type="AlphaFoldDB" id="A0A7S1BCA4"/>
<protein>
    <recommendedName>
        <fullName evidence="5">Cytosol aminopeptidase domain-containing protein</fullName>
    </recommendedName>
</protein>
<dbReference type="Gene3D" id="3.40.50.10590">
    <property type="entry name" value="Zn-dependent exopeptidases"/>
    <property type="match status" value="1"/>
</dbReference>
<accession>A0A7S1BCA4</accession>
<dbReference type="InterPro" id="IPR000819">
    <property type="entry name" value="Peptidase_M17_C"/>
</dbReference>
<dbReference type="PANTHER" id="PTHR11963:SF48">
    <property type="entry name" value="DIPEPTIDASE B, ISOFORM A"/>
    <property type="match status" value="1"/>
</dbReference>
<gene>
    <name evidence="6" type="ORF">CHYS00102_LOCUS9347</name>
</gene>
<evidence type="ECO:0000256" key="3">
    <source>
        <dbReference type="ARBA" id="ARBA00022670"/>
    </source>
</evidence>
<dbReference type="InterPro" id="IPR011356">
    <property type="entry name" value="Leucine_aapep/pepB"/>
</dbReference>
<name>A0A7S1BCA4_9STRA</name>
<evidence type="ECO:0000259" key="5">
    <source>
        <dbReference type="Pfam" id="PF00883"/>
    </source>
</evidence>
<evidence type="ECO:0000313" key="6">
    <source>
        <dbReference type="EMBL" id="CAD8882159.1"/>
    </source>
</evidence>
<proteinExistence type="inferred from homology"/>
<dbReference type="Pfam" id="PF00883">
    <property type="entry name" value="Peptidase_M17"/>
    <property type="match status" value="1"/>
</dbReference>